<organism evidence="3 4">
    <name type="scientific">Haloterrigena gelatinilytica</name>
    <dbReference type="NCBI Taxonomy" id="2741724"/>
    <lineage>
        <taxon>Archaea</taxon>
        <taxon>Methanobacteriati</taxon>
        <taxon>Methanobacteriota</taxon>
        <taxon>Stenosarchaea group</taxon>
        <taxon>Halobacteria</taxon>
        <taxon>Halobacteriales</taxon>
        <taxon>Natrialbaceae</taxon>
        <taxon>Haloterrigena</taxon>
    </lineage>
</organism>
<accession>A0A8J8GSY1</accession>
<dbReference type="SUPFAM" id="SSF52402">
    <property type="entry name" value="Adenine nucleotide alpha hydrolases-like"/>
    <property type="match status" value="1"/>
</dbReference>
<evidence type="ECO:0000313" key="4">
    <source>
        <dbReference type="Proteomes" id="UP000728647"/>
    </source>
</evidence>
<dbReference type="EMBL" id="JABURA010000001">
    <property type="protein sequence ID" value="NUB92885.1"/>
    <property type="molecule type" value="Genomic_DNA"/>
</dbReference>
<dbReference type="PANTHER" id="PTHR46268">
    <property type="entry name" value="STRESS RESPONSE PROTEIN NHAX"/>
    <property type="match status" value="1"/>
</dbReference>
<dbReference type="PANTHER" id="PTHR46268:SF6">
    <property type="entry name" value="UNIVERSAL STRESS PROTEIN UP12"/>
    <property type="match status" value="1"/>
</dbReference>
<dbReference type="InterPro" id="IPR006015">
    <property type="entry name" value="Universal_stress_UspA"/>
</dbReference>
<protein>
    <submittedName>
        <fullName evidence="3">Universal stress protein</fullName>
    </submittedName>
</protein>
<name>A0A8J8GSY1_9EURY</name>
<comment type="caution">
    <text evidence="3">The sequence shown here is derived from an EMBL/GenBank/DDBJ whole genome shotgun (WGS) entry which is preliminary data.</text>
</comment>
<evidence type="ECO:0000259" key="2">
    <source>
        <dbReference type="Pfam" id="PF00582"/>
    </source>
</evidence>
<reference evidence="3" key="1">
    <citation type="submission" date="2020-06" db="EMBL/GenBank/DDBJ databases">
        <title>Haloterrigena sp. nov., an extremely halophilic archaeon isolated from a saline sediment.</title>
        <authorList>
            <person name="Liu B.-B."/>
        </authorList>
    </citation>
    <scope>NUCLEOTIDE SEQUENCE</scope>
    <source>
        <strain evidence="3">SYSU A121-1</strain>
    </source>
</reference>
<dbReference type="InterPro" id="IPR014729">
    <property type="entry name" value="Rossmann-like_a/b/a_fold"/>
</dbReference>
<evidence type="ECO:0000256" key="1">
    <source>
        <dbReference type="ARBA" id="ARBA00008791"/>
    </source>
</evidence>
<dbReference type="PRINTS" id="PR01438">
    <property type="entry name" value="UNVRSLSTRESS"/>
</dbReference>
<dbReference type="AlphaFoldDB" id="A0A8J8GSY1"/>
<dbReference type="CDD" id="cd00293">
    <property type="entry name" value="USP-like"/>
    <property type="match status" value="1"/>
</dbReference>
<proteinExistence type="inferred from homology"/>
<feature type="domain" description="UspA" evidence="2">
    <location>
        <begin position="3"/>
        <end position="149"/>
    </location>
</feature>
<dbReference type="Pfam" id="PF00582">
    <property type="entry name" value="Usp"/>
    <property type="match status" value="1"/>
</dbReference>
<dbReference type="OrthoDB" id="281037at2157"/>
<dbReference type="InterPro" id="IPR006016">
    <property type="entry name" value="UspA"/>
</dbReference>
<dbReference type="Gene3D" id="3.40.50.620">
    <property type="entry name" value="HUPs"/>
    <property type="match status" value="1"/>
</dbReference>
<gene>
    <name evidence="3" type="ORF">HT576_17915</name>
</gene>
<dbReference type="RefSeq" id="WP_174702710.1">
    <property type="nucleotide sequence ID" value="NZ_JABURA010000001.1"/>
</dbReference>
<comment type="similarity">
    <text evidence="1">Belongs to the universal stress protein A family.</text>
</comment>
<dbReference type="Proteomes" id="UP000728647">
    <property type="component" value="Unassembled WGS sequence"/>
</dbReference>
<evidence type="ECO:0000313" key="3">
    <source>
        <dbReference type="EMBL" id="NUB92885.1"/>
    </source>
</evidence>
<sequence>MYRVLLPVDDDESRARAQAEAVSDLPAAAAEIRVDVLHVHEEVTAPDAEWAAGGFSDEYAEEMADNLRNVQRLPDSVETAADVLEAADVEYAIHETTGDAPEMILEAAAELDSDAIVLGVGERSPVGKVLFGSVVQAVTLESDRPVTVVSAAEEGDGESA</sequence>